<protein>
    <recommendedName>
        <fullName evidence="9">Permease</fullName>
    </recommendedName>
</protein>
<evidence type="ECO:0000256" key="5">
    <source>
        <dbReference type="ARBA" id="ARBA00022989"/>
    </source>
</evidence>
<dbReference type="Pfam" id="PF03773">
    <property type="entry name" value="ArsP_1"/>
    <property type="match status" value="1"/>
</dbReference>
<evidence type="ECO:0000256" key="3">
    <source>
        <dbReference type="ARBA" id="ARBA00022475"/>
    </source>
</evidence>
<evidence type="ECO:0000256" key="1">
    <source>
        <dbReference type="ARBA" id="ARBA00004651"/>
    </source>
</evidence>
<organism evidence="8">
    <name type="scientific">Thermosulfidibacter takaii</name>
    <dbReference type="NCBI Taxonomy" id="412593"/>
    <lineage>
        <taxon>Bacteria</taxon>
        <taxon>Pseudomonadati</taxon>
        <taxon>Thermosulfidibacterota</taxon>
        <taxon>Thermosulfidibacteria</taxon>
        <taxon>Thermosulfidibacterales</taxon>
        <taxon>Thermosulfidibacteraceae</taxon>
    </lineage>
</organism>
<comment type="subcellular location">
    <subcellularLocation>
        <location evidence="1">Cell membrane</location>
        <topology evidence="1">Multi-pass membrane protein</topology>
    </subcellularLocation>
</comment>
<feature type="transmembrane region" description="Helical" evidence="7">
    <location>
        <begin position="78"/>
        <end position="99"/>
    </location>
</feature>
<dbReference type="InterPro" id="IPR005524">
    <property type="entry name" value="DUF318"/>
</dbReference>
<evidence type="ECO:0008006" key="9">
    <source>
        <dbReference type="Google" id="ProtNLM"/>
    </source>
</evidence>
<evidence type="ECO:0000256" key="7">
    <source>
        <dbReference type="SAM" id="Phobius"/>
    </source>
</evidence>
<comment type="similarity">
    <text evidence="2">Belongs to the UPF0718 family.</text>
</comment>
<keyword evidence="5 7" id="KW-1133">Transmembrane helix</keyword>
<dbReference type="EMBL" id="DQWS01000171">
    <property type="protein sequence ID" value="HDD53324.1"/>
    <property type="molecule type" value="Genomic_DNA"/>
</dbReference>
<keyword evidence="6 7" id="KW-0472">Membrane</keyword>
<reference evidence="8" key="1">
    <citation type="journal article" date="2020" name="mSystems">
        <title>Genome- and Community-Level Interaction Insights into Carbon Utilization and Element Cycling Functions of Hydrothermarchaeota in Hydrothermal Sediment.</title>
        <authorList>
            <person name="Zhou Z."/>
            <person name="Liu Y."/>
            <person name="Xu W."/>
            <person name="Pan J."/>
            <person name="Luo Z.H."/>
            <person name="Li M."/>
        </authorList>
    </citation>
    <scope>NUCLEOTIDE SEQUENCE [LARGE SCALE GENOMIC DNA]</scope>
    <source>
        <strain evidence="8">HyVt-115</strain>
    </source>
</reference>
<comment type="caution">
    <text evidence="8">The sequence shown here is derived from an EMBL/GenBank/DDBJ whole genome shotgun (WGS) entry which is preliminary data.</text>
</comment>
<dbReference type="GO" id="GO:0005886">
    <property type="term" value="C:plasma membrane"/>
    <property type="evidence" value="ECO:0007669"/>
    <property type="project" value="UniProtKB-SubCell"/>
</dbReference>
<keyword evidence="4 7" id="KW-0812">Transmembrane</keyword>
<sequence>MKTKKGLAIALYSLFLVLSLTLGFKPGIQTGKNLLDFTVQMMKVLPFAFILIGLFEIWVPREAVERHMGSASGWRGHLWAVILAAPMVGGLYVAFPMAYTLHKKGAGLGAIFTFLGASSLCRIPMLIFEASFLGVKFSMARLAVSLPLVIGSSAILGRVLEKKGYEIHLEE</sequence>
<keyword evidence="3" id="KW-1003">Cell membrane</keyword>
<proteinExistence type="inferred from homology"/>
<evidence type="ECO:0000256" key="6">
    <source>
        <dbReference type="ARBA" id="ARBA00023136"/>
    </source>
</evidence>
<name>A0A7C0U6K3_9BACT</name>
<accession>A0A7C0U6K3</accession>
<dbReference type="AlphaFoldDB" id="A0A7C0U6K3"/>
<evidence type="ECO:0000313" key="8">
    <source>
        <dbReference type="EMBL" id="HDD53324.1"/>
    </source>
</evidence>
<evidence type="ECO:0000256" key="2">
    <source>
        <dbReference type="ARBA" id="ARBA00006386"/>
    </source>
</evidence>
<feature type="transmembrane region" description="Helical" evidence="7">
    <location>
        <begin position="105"/>
        <end position="128"/>
    </location>
</feature>
<dbReference type="Proteomes" id="UP000885690">
    <property type="component" value="Unassembled WGS sequence"/>
</dbReference>
<feature type="transmembrane region" description="Helical" evidence="7">
    <location>
        <begin position="39"/>
        <end position="58"/>
    </location>
</feature>
<gene>
    <name evidence="8" type="ORF">ENF32_04585</name>
</gene>
<evidence type="ECO:0000256" key="4">
    <source>
        <dbReference type="ARBA" id="ARBA00022692"/>
    </source>
</evidence>